<evidence type="ECO:0000313" key="2">
    <source>
        <dbReference type="EMBL" id="KHJ79501.1"/>
    </source>
</evidence>
<organism evidence="2 3">
    <name type="scientific">Oesophagostomum dentatum</name>
    <name type="common">Nodular worm</name>
    <dbReference type="NCBI Taxonomy" id="61180"/>
    <lineage>
        <taxon>Eukaryota</taxon>
        <taxon>Metazoa</taxon>
        <taxon>Ecdysozoa</taxon>
        <taxon>Nematoda</taxon>
        <taxon>Chromadorea</taxon>
        <taxon>Rhabditida</taxon>
        <taxon>Rhabditina</taxon>
        <taxon>Rhabditomorpha</taxon>
        <taxon>Strongyloidea</taxon>
        <taxon>Strongylidae</taxon>
        <taxon>Oesophagostomum</taxon>
    </lineage>
</organism>
<evidence type="ECO:0000313" key="3">
    <source>
        <dbReference type="Proteomes" id="UP000053660"/>
    </source>
</evidence>
<sequence length="188" mass="21125">MVLRSSPQLMFSLHEILTGREDVCFRYSATNRDHRHKRMPKSSVSFRRLTRRNFTEPGMFQKEHLVEWQRQRRIVDTEAGTSRQFDRSALAGYGSSLPAAAPDHSIYSQLQRQLKTEPDLDHKDSQLHQMTPTLPPSASSTQHSDYGASSSSAAKETVILTVNCRDEKPADGGGGTPQTEIHRTSGVM</sequence>
<dbReference type="EMBL" id="KN604717">
    <property type="protein sequence ID" value="KHJ79501.1"/>
    <property type="molecule type" value="Genomic_DNA"/>
</dbReference>
<feature type="region of interest" description="Disordered" evidence="1">
    <location>
        <begin position="113"/>
        <end position="152"/>
    </location>
</feature>
<accession>A0A0B1S6I3</accession>
<protein>
    <submittedName>
        <fullName evidence="2">Uncharacterized protein</fullName>
    </submittedName>
</protein>
<dbReference type="Proteomes" id="UP000053660">
    <property type="component" value="Unassembled WGS sequence"/>
</dbReference>
<feature type="region of interest" description="Disordered" evidence="1">
    <location>
        <begin position="165"/>
        <end position="188"/>
    </location>
</feature>
<dbReference type="AlphaFoldDB" id="A0A0B1S6I3"/>
<reference evidence="2 3" key="1">
    <citation type="submission" date="2014-03" db="EMBL/GenBank/DDBJ databases">
        <title>Draft genome of the hookworm Oesophagostomum dentatum.</title>
        <authorList>
            <person name="Mitreva M."/>
        </authorList>
    </citation>
    <scope>NUCLEOTIDE SEQUENCE [LARGE SCALE GENOMIC DNA]</scope>
    <source>
        <strain evidence="2 3">OD-Hann</strain>
    </source>
</reference>
<keyword evidence="3" id="KW-1185">Reference proteome</keyword>
<feature type="compositionally biased region" description="Basic and acidic residues" evidence="1">
    <location>
        <begin position="114"/>
        <end position="126"/>
    </location>
</feature>
<gene>
    <name evidence="2" type="ORF">OESDEN_20850</name>
</gene>
<evidence type="ECO:0000256" key="1">
    <source>
        <dbReference type="SAM" id="MobiDB-lite"/>
    </source>
</evidence>
<proteinExistence type="predicted"/>
<name>A0A0B1S6I3_OESDE</name>
<feature type="compositionally biased region" description="Polar residues" evidence="1">
    <location>
        <begin position="127"/>
        <end position="152"/>
    </location>
</feature>